<keyword evidence="1" id="KW-0802">TPR repeat</keyword>
<sequence length="268" mass="30328">MQSFGWKRKIGLSNNSAAAFTGGGSDNEELEQDVDWLTASKRPKISGLSLEDAEAKAKRLLSEGIIYAEMEKWWTAINRWKEALAYTPNDHTIHEMMAQAYIQVGEVYPAVKSAEQAVLLCPTWWGAYQTLGRAQLGLGEVKMAVLSFERATHMQPDQMELWIEDLKWAHSLLMKIKDLQAEEKRKSERLAADTAQIFELDEQIEENKNPASTTNTSKQQALPSASNEVICESNMKSQSDTHKNVDFTKMVKIRIKHCANLQLKNLKN</sequence>
<evidence type="ECO:0000313" key="3">
    <source>
        <dbReference type="EMBL" id="CAL4081849.1"/>
    </source>
</evidence>
<dbReference type="Gene3D" id="1.25.40.10">
    <property type="entry name" value="Tetratricopeptide repeat domain"/>
    <property type="match status" value="1"/>
</dbReference>
<proteinExistence type="predicted"/>
<dbReference type="Proteomes" id="UP001497623">
    <property type="component" value="Unassembled WGS sequence"/>
</dbReference>
<feature type="region of interest" description="Disordered" evidence="2">
    <location>
        <begin position="201"/>
        <end position="226"/>
    </location>
</feature>
<dbReference type="InterPro" id="IPR011990">
    <property type="entry name" value="TPR-like_helical_dom_sf"/>
</dbReference>
<feature type="repeat" description="TPR" evidence="1">
    <location>
        <begin position="125"/>
        <end position="158"/>
    </location>
</feature>
<evidence type="ECO:0000256" key="2">
    <source>
        <dbReference type="SAM" id="MobiDB-lite"/>
    </source>
</evidence>
<feature type="compositionally biased region" description="Polar residues" evidence="2">
    <location>
        <begin position="209"/>
        <end position="226"/>
    </location>
</feature>
<reference evidence="3 4" key="1">
    <citation type="submission" date="2024-05" db="EMBL/GenBank/DDBJ databases">
        <authorList>
            <person name="Wallberg A."/>
        </authorList>
    </citation>
    <scope>NUCLEOTIDE SEQUENCE [LARGE SCALE GENOMIC DNA]</scope>
</reference>
<evidence type="ECO:0000256" key="1">
    <source>
        <dbReference type="PROSITE-ProRule" id="PRU00339"/>
    </source>
</evidence>
<feature type="non-terminal residue" evidence="3">
    <location>
        <position position="268"/>
    </location>
</feature>
<dbReference type="SMART" id="SM00028">
    <property type="entry name" value="TPR"/>
    <property type="match status" value="3"/>
</dbReference>
<dbReference type="PANTHER" id="PTHR15544:SF0">
    <property type="entry name" value="TETRATRICOPEPTIDE REPEAT PROTEIN 33"/>
    <property type="match status" value="1"/>
</dbReference>
<dbReference type="PROSITE" id="PS50005">
    <property type="entry name" value="TPR"/>
    <property type="match status" value="2"/>
</dbReference>
<dbReference type="InterPro" id="IPR019734">
    <property type="entry name" value="TPR_rpt"/>
</dbReference>
<feature type="repeat" description="TPR" evidence="1">
    <location>
        <begin position="57"/>
        <end position="90"/>
    </location>
</feature>
<dbReference type="InterPro" id="IPR052658">
    <property type="entry name" value="TPR-containing"/>
</dbReference>
<dbReference type="EMBL" id="CAXKWB010006175">
    <property type="protein sequence ID" value="CAL4081849.1"/>
    <property type="molecule type" value="Genomic_DNA"/>
</dbReference>
<protein>
    <recommendedName>
        <fullName evidence="5">Tetratricopeptide repeat protein 33</fullName>
    </recommendedName>
</protein>
<keyword evidence="4" id="KW-1185">Reference proteome</keyword>
<name>A0AAV2QDF4_MEGNR</name>
<dbReference type="AlphaFoldDB" id="A0AAV2QDF4"/>
<evidence type="ECO:0000313" key="4">
    <source>
        <dbReference type="Proteomes" id="UP001497623"/>
    </source>
</evidence>
<accession>A0AAV2QDF4</accession>
<gene>
    <name evidence="3" type="ORF">MNOR_LOCUS11645</name>
</gene>
<comment type="caution">
    <text evidence="3">The sequence shown here is derived from an EMBL/GenBank/DDBJ whole genome shotgun (WGS) entry which is preliminary data.</text>
</comment>
<dbReference type="SUPFAM" id="SSF48452">
    <property type="entry name" value="TPR-like"/>
    <property type="match status" value="1"/>
</dbReference>
<organism evidence="3 4">
    <name type="scientific">Meganyctiphanes norvegica</name>
    <name type="common">Northern krill</name>
    <name type="synonym">Thysanopoda norvegica</name>
    <dbReference type="NCBI Taxonomy" id="48144"/>
    <lineage>
        <taxon>Eukaryota</taxon>
        <taxon>Metazoa</taxon>
        <taxon>Ecdysozoa</taxon>
        <taxon>Arthropoda</taxon>
        <taxon>Crustacea</taxon>
        <taxon>Multicrustacea</taxon>
        <taxon>Malacostraca</taxon>
        <taxon>Eumalacostraca</taxon>
        <taxon>Eucarida</taxon>
        <taxon>Euphausiacea</taxon>
        <taxon>Euphausiidae</taxon>
        <taxon>Meganyctiphanes</taxon>
    </lineage>
</organism>
<evidence type="ECO:0008006" key="5">
    <source>
        <dbReference type="Google" id="ProtNLM"/>
    </source>
</evidence>
<dbReference type="PANTHER" id="PTHR15544">
    <property type="entry name" value="OSMOSIS RESPONSIVE FACTOR"/>
    <property type="match status" value="1"/>
</dbReference>